<evidence type="ECO:0000313" key="4">
    <source>
        <dbReference type="EMBL" id="BAG30376.1"/>
    </source>
</evidence>
<organism evidence="4 5">
    <name type="scientific">Kocuria rhizophila (strain ATCC 9341 / DSM 348 / NBRC 103217 / DC2201)</name>
    <dbReference type="NCBI Taxonomy" id="378753"/>
    <lineage>
        <taxon>Bacteria</taxon>
        <taxon>Bacillati</taxon>
        <taxon>Actinomycetota</taxon>
        <taxon>Actinomycetes</taxon>
        <taxon>Micrococcales</taxon>
        <taxon>Micrococcaceae</taxon>
        <taxon>Kocuria</taxon>
    </lineage>
</organism>
<evidence type="ECO:0000313" key="5">
    <source>
        <dbReference type="Proteomes" id="UP000008838"/>
    </source>
</evidence>
<feature type="transmembrane region" description="Helical" evidence="2">
    <location>
        <begin position="93"/>
        <end position="113"/>
    </location>
</feature>
<dbReference type="Proteomes" id="UP000008838">
    <property type="component" value="Chromosome"/>
</dbReference>
<dbReference type="GO" id="GO:0080120">
    <property type="term" value="P:CAAX-box protein maturation"/>
    <property type="evidence" value="ECO:0007669"/>
    <property type="project" value="UniProtKB-ARBA"/>
</dbReference>
<feature type="transmembrane region" description="Helical" evidence="2">
    <location>
        <begin position="125"/>
        <end position="144"/>
    </location>
</feature>
<dbReference type="AlphaFoldDB" id="B2GH10"/>
<dbReference type="PANTHER" id="PTHR36435">
    <property type="entry name" value="SLR1288 PROTEIN"/>
    <property type="match status" value="1"/>
</dbReference>
<sequence>MPRTPHGSAPGTPGTPWRCWPSPPSSPRGGWAPPWGPPPSLGPTVTALIEDFTFRHALLLRLPVWGRAMPAAALVLVNALVFGLIHVNNVDGHWLLTLSYAGAGLVMNLVYLWTRNIWPVLLMHALNNFLLGGPLTVLLVKLLSDAVG</sequence>
<reference evidence="4 5" key="1">
    <citation type="journal article" date="2008" name="J. Bacteriol.">
        <title>Complete genome sequence of the soil actinomycete Kocuria rhizophila.</title>
        <authorList>
            <person name="Takarada H."/>
            <person name="Sekine M."/>
            <person name="Kosugi H."/>
            <person name="Matsuo Y."/>
            <person name="Fujisawa T."/>
            <person name="Omata S."/>
            <person name="Kishi E."/>
            <person name="Shimizu A."/>
            <person name="Tsukatani N."/>
            <person name="Tanikawa S."/>
            <person name="Fujita N."/>
            <person name="Harayama S."/>
        </authorList>
    </citation>
    <scope>NUCLEOTIDE SEQUENCE [LARGE SCALE GENOMIC DNA]</scope>
    <source>
        <strain evidence="5">ATCC 9341 / DSM 348 / NBRC 103217 / DC2201</strain>
    </source>
</reference>
<proteinExistence type="predicted"/>
<evidence type="ECO:0000256" key="2">
    <source>
        <dbReference type="SAM" id="Phobius"/>
    </source>
</evidence>
<gene>
    <name evidence="4" type="ordered locus">KRH_20290</name>
</gene>
<feature type="region of interest" description="Disordered" evidence="1">
    <location>
        <begin position="1"/>
        <end position="36"/>
    </location>
</feature>
<evidence type="ECO:0000259" key="3">
    <source>
        <dbReference type="Pfam" id="PF02517"/>
    </source>
</evidence>
<dbReference type="GO" id="GO:0004175">
    <property type="term" value="F:endopeptidase activity"/>
    <property type="evidence" value="ECO:0007669"/>
    <property type="project" value="UniProtKB-ARBA"/>
</dbReference>
<accession>B2GH10</accession>
<dbReference type="PANTHER" id="PTHR36435:SF1">
    <property type="entry name" value="CAAX AMINO TERMINAL PROTEASE FAMILY PROTEIN"/>
    <property type="match status" value="1"/>
</dbReference>
<keyword evidence="2" id="KW-0812">Transmembrane</keyword>
<dbReference type="InterPro" id="IPR052710">
    <property type="entry name" value="CAAX_protease"/>
</dbReference>
<keyword evidence="2" id="KW-1133">Transmembrane helix</keyword>
<dbReference type="HOGENOM" id="CLU_1756432_0_0_11"/>
<keyword evidence="5" id="KW-1185">Reference proteome</keyword>
<feature type="transmembrane region" description="Helical" evidence="2">
    <location>
        <begin position="64"/>
        <end position="87"/>
    </location>
</feature>
<dbReference type="eggNOG" id="COG1266">
    <property type="taxonomic scope" value="Bacteria"/>
</dbReference>
<dbReference type="KEGG" id="krh:KRH_20290"/>
<dbReference type="Pfam" id="PF02517">
    <property type="entry name" value="Rce1-like"/>
    <property type="match status" value="1"/>
</dbReference>
<dbReference type="InterPro" id="IPR003675">
    <property type="entry name" value="Rce1/LyrA-like_dom"/>
</dbReference>
<dbReference type="EMBL" id="AP009152">
    <property type="protein sequence ID" value="BAG30376.1"/>
    <property type="molecule type" value="Genomic_DNA"/>
</dbReference>
<keyword evidence="2" id="KW-0472">Membrane</keyword>
<feature type="domain" description="CAAX prenyl protease 2/Lysostaphin resistance protein A-like" evidence="3">
    <location>
        <begin position="45"/>
        <end position="130"/>
    </location>
</feature>
<name>B2GH10_KOCRD</name>
<evidence type="ECO:0000256" key="1">
    <source>
        <dbReference type="SAM" id="MobiDB-lite"/>
    </source>
</evidence>
<protein>
    <recommendedName>
        <fullName evidence="3">CAAX prenyl protease 2/Lysostaphin resistance protein A-like domain-containing protein</fullName>
    </recommendedName>
</protein>